<dbReference type="AlphaFoldDB" id="A0A0D2A2Q9"/>
<sequence length="426" mass="46705">MDSDIDYLLSLAAVRDRANVVFDLAEKGKLSHFNYEPKKLDVVADYVSNLISRDFGPDRYNEIPPHGRWQHFNVGGVDRVATLLEETGSTDKTEQVRILIDLFVVSVLLDAGAGAEWRFLEPVASTYSNRSEGIAVASLYMFKAGAFSSDSSKPYSVSAQGLKDLSTSEFKKHFQISESNPMIGVEARVQLLREVGNSLLQLPKVFGEQGRPGNLVDYLLSSSEGGILKYSQLWSVLQSLLIPAWPKSRTHVNGRPIGDAWPLQALAAQSTETAGTISTIQPFHKLTQWLAYSLSVPFERVLGLKWTEMESGTGLPEYRNGGLFVDLEVLQLKPETLAAGQKASGQDLPIYGDTSDVIVEWRALTVALLDRLHGLVAGKFAKQGISLSMAQMLEAGSWKAGRELAKAKRPETMSSPILIDGDGTLF</sequence>
<dbReference type="PANTHER" id="PTHR31687:SF3">
    <property type="entry name" value="PROTEIN URG3"/>
    <property type="match status" value="1"/>
</dbReference>
<organism evidence="1 2">
    <name type="scientific">Exophiala mesophila</name>
    <name type="common">Black yeast-like fungus</name>
    <dbReference type="NCBI Taxonomy" id="212818"/>
    <lineage>
        <taxon>Eukaryota</taxon>
        <taxon>Fungi</taxon>
        <taxon>Dikarya</taxon>
        <taxon>Ascomycota</taxon>
        <taxon>Pezizomycotina</taxon>
        <taxon>Eurotiomycetes</taxon>
        <taxon>Chaetothyriomycetidae</taxon>
        <taxon>Chaetothyriales</taxon>
        <taxon>Herpotrichiellaceae</taxon>
        <taxon>Exophiala</taxon>
    </lineage>
</organism>
<dbReference type="Proteomes" id="UP000054302">
    <property type="component" value="Unassembled WGS sequence"/>
</dbReference>
<evidence type="ECO:0000313" key="2">
    <source>
        <dbReference type="Proteomes" id="UP000054302"/>
    </source>
</evidence>
<dbReference type="OMA" id="GPDKYHL"/>
<dbReference type="HOGENOM" id="CLU_026445_1_0_1"/>
<name>A0A0D2A2Q9_EXOME</name>
<protein>
    <recommendedName>
        <fullName evidence="3">Uracil catabolism protein 4</fullName>
    </recommendedName>
</protein>
<dbReference type="RefSeq" id="XP_016224922.1">
    <property type="nucleotide sequence ID" value="XM_016369134.1"/>
</dbReference>
<dbReference type="GeneID" id="27322410"/>
<evidence type="ECO:0008006" key="3">
    <source>
        <dbReference type="Google" id="ProtNLM"/>
    </source>
</evidence>
<gene>
    <name evidence="1" type="ORF">PV10_04565</name>
</gene>
<dbReference type="VEuPathDB" id="FungiDB:PV10_04565"/>
<dbReference type="PANTHER" id="PTHR31687">
    <property type="match status" value="1"/>
</dbReference>
<dbReference type="STRING" id="212818.A0A0D2A2Q9"/>
<reference evidence="1 2" key="1">
    <citation type="submission" date="2015-01" db="EMBL/GenBank/DDBJ databases">
        <title>The Genome Sequence of Exophiala mesophila CBS40295.</title>
        <authorList>
            <consortium name="The Broad Institute Genomics Platform"/>
            <person name="Cuomo C."/>
            <person name="de Hoog S."/>
            <person name="Gorbushina A."/>
            <person name="Stielow B."/>
            <person name="Teixiera M."/>
            <person name="Abouelleil A."/>
            <person name="Chapman S.B."/>
            <person name="Priest M."/>
            <person name="Young S.K."/>
            <person name="Wortman J."/>
            <person name="Nusbaum C."/>
            <person name="Birren B."/>
        </authorList>
    </citation>
    <scope>NUCLEOTIDE SEQUENCE [LARGE SCALE GENOMIC DNA]</scope>
    <source>
        <strain evidence="1 2">CBS 40295</strain>
    </source>
</reference>
<evidence type="ECO:0000313" key="1">
    <source>
        <dbReference type="EMBL" id="KIV93348.1"/>
    </source>
</evidence>
<dbReference type="OrthoDB" id="2153176at2759"/>
<dbReference type="EMBL" id="KN847522">
    <property type="protein sequence ID" value="KIV93348.1"/>
    <property type="molecule type" value="Genomic_DNA"/>
</dbReference>
<dbReference type="InterPro" id="IPR012469">
    <property type="entry name" value="DUF1688"/>
</dbReference>
<dbReference type="Pfam" id="PF07958">
    <property type="entry name" value="DUF1688"/>
    <property type="match status" value="1"/>
</dbReference>
<accession>A0A0D2A2Q9</accession>
<keyword evidence="2" id="KW-1185">Reference proteome</keyword>
<proteinExistence type="predicted"/>